<accession>A0ABR3FRA0</accession>
<dbReference type="SUPFAM" id="SSF46785">
    <property type="entry name" value="Winged helix' DNA-binding domain"/>
    <property type="match status" value="1"/>
</dbReference>
<dbReference type="InterPro" id="IPR029063">
    <property type="entry name" value="SAM-dependent_MTases_sf"/>
</dbReference>
<dbReference type="SUPFAM" id="SSF53335">
    <property type="entry name" value="S-adenosyl-L-methionine-dependent methyltransferases"/>
    <property type="match status" value="1"/>
</dbReference>
<evidence type="ECO:0000256" key="3">
    <source>
        <dbReference type="ARBA" id="ARBA00022691"/>
    </source>
</evidence>
<dbReference type="Gene3D" id="1.10.10.10">
    <property type="entry name" value="Winged helix-like DNA-binding domain superfamily/Winged helix DNA-binding domain"/>
    <property type="match status" value="1"/>
</dbReference>
<protein>
    <recommendedName>
        <fullName evidence="4">O-methyltransferase C-terminal domain-containing protein</fullName>
    </recommendedName>
</protein>
<comment type="caution">
    <text evidence="5">The sequence shown here is derived from an EMBL/GenBank/DDBJ whole genome shotgun (WGS) entry which is preliminary data.</text>
</comment>
<evidence type="ECO:0000259" key="4">
    <source>
        <dbReference type="Pfam" id="PF00891"/>
    </source>
</evidence>
<evidence type="ECO:0000256" key="1">
    <source>
        <dbReference type="ARBA" id="ARBA00022603"/>
    </source>
</evidence>
<sequence length="435" mass="47393">MASHIKSLADIITSAVSNLDSQYSNQGINYPSLEDPYEPNALDNAAEVVNARRLIIAAAAQLIAAVSIPTDLMKESSTAMFTTASLGFAVDTDIANFLGSSGPEASRILRFLATRHIFKETSPDVFANNRLSSVLRAPKFLGPQTGIDPVRSYDSASFSSFVSICADESMKASCHLSDFIKSPQKHVSPFGSAFAPCATTWEWFKQPGNGWRAARFASAMQNLSDSIPTETLLDATDWKAMDPDTTVVDVGGGVGSAALILYKQSPNLKYVVQDLESQISAGDKFWERFAPQAMQSGRVKLQAHDFFLPQPVQGAGVYLLRHITHNWQDKQAEEILRNLRSAASPSSKLIILDSLATYTCEVPSSSPQAPYPLLANFGVAGAGWDTALDIQMLAYFNTRERMEHEFRRLGQATGWKLETVKPGILATLVFTPIIS</sequence>
<dbReference type="Gene3D" id="3.40.50.150">
    <property type="entry name" value="Vaccinia Virus protein VP39"/>
    <property type="match status" value="1"/>
</dbReference>
<keyword evidence="6" id="KW-1185">Reference proteome</keyword>
<keyword evidence="2" id="KW-0808">Transferase</keyword>
<gene>
    <name evidence="5" type="ORF">V5O48_003961</name>
</gene>
<keyword evidence="1" id="KW-0489">Methyltransferase</keyword>
<keyword evidence="3" id="KW-0949">S-adenosyl-L-methionine</keyword>
<dbReference type="EMBL" id="JBAHYK010000123">
    <property type="protein sequence ID" value="KAL0578011.1"/>
    <property type="molecule type" value="Genomic_DNA"/>
</dbReference>
<dbReference type="PANTHER" id="PTHR43712:SF2">
    <property type="entry name" value="O-METHYLTRANSFERASE CICE"/>
    <property type="match status" value="1"/>
</dbReference>
<proteinExistence type="predicted"/>
<dbReference type="Pfam" id="PF00891">
    <property type="entry name" value="Methyltransf_2"/>
    <property type="match status" value="1"/>
</dbReference>
<evidence type="ECO:0000256" key="2">
    <source>
        <dbReference type="ARBA" id="ARBA00022679"/>
    </source>
</evidence>
<dbReference type="InterPro" id="IPR016461">
    <property type="entry name" value="COMT-like"/>
</dbReference>
<dbReference type="Proteomes" id="UP001465976">
    <property type="component" value="Unassembled WGS sequence"/>
</dbReference>
<dbReference type="InterPro" id="IPR036390">
    <property type="entry name" value="WH_DNA-bd_sf"/>
</dbReference>
<feature type="domain" description="O-methyltransferase C-terminal" evidence="4">
    <location>
        <begin position="212"/>
        <end position="415"/>
    </location>
</feature>
<dbReference type="InterPro" id="IPR036388">
    <property type="entry name" value="WH-like_DNA-bd_sf"/>
</dbReference>
<reference evidence="5 6" key="1">
    <citation type="submission" date="2024-02" db="EMBL/GenBank/DDBJ databases">
        <title>A draft genome for the cacao thread blight pathogen Marasmius crinis-equi.</title>
        <authorList>
            <person name="Cohen S.P."/>
            <person name="Baruah I.K."/>
            <person name="Amoako-Attah I."/>
            <person name="Bukari Y."/>
            <person name="Meinhardt L.W."/>
            <person name="Bailey B.A."/>
        </authorList>
    </citation>
    <scope>NUCLEOTIDE SEQUENCE [LARGE SCALE GENOMIC DNA]</scope>
    <source>
        <strain evidence="5 6">GH-76</strain>
    </source>
</reference>
<evidence type="ECO:0000313" key="6">
    <source>
        <dbReference type="Proteomes" id="UP001465976"/>
    </source>
</evidence>
<dbReference type="PANTHER" id="PTHR43712">
    <property type="entry name" value="PUTATIVE (AFU_ORTHOLOGUE AFUA_4G14580)-RELATED"/>
    <property type="match status" value="1"/>
</dbReference>
<evidence type="ECO:0000313" key="5">
    <source>
        <dbReference type="EMBL" id="KAL0578011.1"/>
    </source>
</evidence>
<organism evidence="5 6">
    <name type="scientific">Marasmius crinis-equi</name>
    <dbReference type="NCBI Taxonomy" id="585013"/>
    <lineage>
        <taxon>Eukaryota</taxon>
        <taxon>Fungi</taxon>
        <taxon>Dikarya</taxon>
        <taxon>Basidiomycota</taxon>
        <taxon>Agaricomycotina</taxon>
        <taxon>Agaricomycetes</taxon>
        <taxon>Agaricomycetidae</taxon>
        <taxon>Agaricales</taxon>
        <taxon>Marasmiineae</taxon>
        <taxon>Marasmiaceae</taxon>
        <taxon>Marasmius</taxon>
    </lineage>
</organism>
<dbReference type="PROSITE" id="PS51683">
    <property type="entry name" value="SAM_OMT_II"/>
    <property type="match status" value="1"/>
</dbReference>
<name>A0ABR3FRA0_9AGAR</name>
<dbReference type="InterPro" id="IPR001077">
    <property type="entry name" value="COMT_C"/>
</dbReference>